<name>A0A8S2WTP1_9BILA</name>
<evidence type="ECO:0000313" key="2">
    <source>
        <dbReference type="Proteomes" id="UP000682733"/>
    </source>
</evidence>
<gene>
    <name evidence="1" type="ORF">TMI583_LOCUS46183</name>
</gene>
<organism evidence="1 2">
    <name type="scientific">Didymodactylos carnosus</name>
    <dbReference type="NCBI Taxonomy" id="1234261"/>
    <lineage>
        <taxon>Eukaryota</taxon>
        <taxon>Metazoa</taxon>
        <taxon>Spiralia</taxon>
        <taxon>Gnathifera</taxon>
        <taxon>Rotifera</taxon>
        <taxon>Eurotatoria</taxon>
        <taxon>Bdelloidea</taxon>
        <taxon>Philodinida</taxon>
        <taxon>Philodinidae</taxon>
        <taxon>Didymodactylos</taxon>
    </lineage>
</organism>
<dbReference type="EMBL" id="CAJOBA010085025">
    <property type="protein sequence ID" value="CAF4459443.1"/>
    <property type="molecule type" value="Genomic_DNA"/>
</dbReference>
<evidence type="ECO:0000313" key="1">
    <source>
        <dbReference type="EMBL" id="CAF4459443.1"/>
    </source>
</evidence>
<feature type="non-terminal residue" evidence="1">
    <location>
        <position position="1"/>
    </location>
</feature>
<reference evidence="1" key="1">
    <citation type="submission" date="2021-02" db="EMBL/GenBank/DDBJ databases">
        <authorList>
            <person name="Nowell W R."/>
        </authorList>
    </citation>
    <scope>NUCLEOTIDE SEQUENCE</scope>
</reference>
<accession>A0A8S2WTP1</accession>
<protein>
    <submittedName>
        <fullName evidence="1">Uncharacterized protein</fullName>
    </submittedName>
</protein>
<sequence>DTFIEETKIEQVSQSSDYIRSRLDSANGDRTSPQPMQSATQNVQWLSKRLSEALSSPRQSLRNAAEGSLKKVLPGVVVTSSRSSRRRISSAAATHAFAVATSGESPKVIRHERLGSTTGPSSSQAAREQKGNEWIIVNTATTMRVLNVLRHWLTKHPLDFHTNVKLKEMVLELLQDMLLNGHLIAAEHKAAVSIIKQLETDDIDKKAAELEMLLNPPVSTARANSYY</sequence>
<dbReference type="InterPro" id="IPR023578">
    <property type="entry name" value="Ras_GEF_dom_sf"/>
</dbReference>
<dbReference type="Proteomes" id="UP000682733">
    <property type="component" value="Unassembled WGS sequence"/>
</dbReference>
<dbReference type="AlphaFoldDB" id="A0A8S2WTP1"/>
<dbReference type="SUPFAM" id="SSF48366">
    <property type="entry name" value="Ras GEF"/>
    <property type="match status" value="1"/>
</dbReference>
<dbReference type="Gene3D" id="1.20.870.10">
    <property type="entry name" value="Son of sevenless (SoS) protein Chain: S domain 1"/>
    <property type="match status" value="1"/>
</dbReference>
<comment type="caution">
    <text evidence="1">The sequence shown here is derived from an EMBL/GenBank/DDBJ whole genome shotgun (WGS) entry which is preliminary data.</text>
</comment>
<proteinExistence type="predicted"/>